<dbReference type="InterPro" id="IPR003658">
    <property type="entry name" value="Anti-sigma_ant"/>
</dbReference>
<reference evidence="5 6" key="1">
    <citation type="submission" date="2020-08" db="EMBL/GenBank/DDBJ databases">
        <title>Genome public.</title>
        <authorList>
            <person name="Liu C."/>
            <person name="Sun Q."/>
        </authorList>
    </citation>
    <scope>NUCLEOTIDE SEQUENCE [LARGE SCALE GENOMIC DNA]</scope>
    <source>
        <strain evidence="5 6">New-38</strain>
    </source>
</reference>
<evidence type="ECO:0000256" key="2">
    <source>
        <dbReference type="RuleBase" id="RU003749"/>
    </source>
</evidence>
<sequence>MAVICTGEGRVLTVNVTGEVDHHHARTIMTEMEQAVGAALPRQLILDLSGVTFMDSSGIAVLLRAYRRASEIGAAVRVTGVPEQAWKVLKTAGLERLMTFESETGGKNPRPGRDTYETKTGK</sequence>
<feature type="region of interest" description="Disordered" evidence="3">
    <location>
        <begin position="100"/>
        <end position="122"/>
    </location>
</feature>
<dbReference type="Gene3D" id="3.30.750.24">
    <property type="entry name" value="STAS domain"/>
    <property type="match status" value="1"/>
</dbReference>
<dbReference type="CDD" id="cd07043">
    <property type="entry name" value="STAS_anti-anti-sigma_factors"/>
    <property type="match status" value="1"/>
</dbReference>
<organism evidence="5 6">
    <name type="scientific">Pseudoflavonifractor hominis</name>
    <dbReference type="NCBI Taxonomy" id="2763059"/>
    <lineage>
        <taxon>Bacteria</taxon>
        <taxon>Bacillati</taxon>
        <taxon>Bacillota</taxon>
        <taxon>Clostridia</taxon>
        <taxon>Eubacteriales</taxon>
        <taxon>Oscillospiraceae</taxon>
        <taxon>Pseudoflavonifractor</taxon>
    </lineage>
</organism>
<evidence type="ECO:0000259" key="4">
    <source>
        <dbReference type="PROSITE" id="PS50801"/>
    </source>
</evidence>
<feature type="domain" description="STAS" evidence="4">
    <location>
        <begin position="11"/>
        <end position="94"/>
    </location>
</feature>
<evidence type="ECO:0000313" key="5">
    <source>
        <dbReference type="EMBL" id="MBC5731634.1"/>
    </source>
</evidence>
<dbReference type="InterPro" id="IPR002645">
    <property type="entry name" value="STAS_dom"/>
</dbReference>
<name>A0ABR7HVW2_9FIRM</name>
<protein>
    <recommendedName>
        <fullName evidence="2">Anti-sigma factor antagonist</fullName>
    </recommendedName>
</protein>
<feature type="compositionally biased region" description="Basic and acidic residues" evidence="3">
    <location>
        <begin position="111"/>
        <end position="122"/>
    </location>
</feature>
<dbReference type="SUPFAM" id="SSF52091">
    <property type="entry name" value="SpoIIaa-like"/>
    <property type="match status" value="1"/>
</dbReference>
<evidence type="ECO:0000256" key="3">
    <source>
        <dbReference type="SAM" id="MobiDB-lite"/>
    </source>
</evidence>
<comment type="caution">
    <text evidence="5">The sequence shown here is derived from an EMBL/GenBank/DDBJ whole genome shotgun (WGS) entry which is preliminary data.</text>
</comment>
<dbReference type="NCBIfam" id="TIGR00377">
    <property type="entry name" value="ant_ant_sig"/>
    <property type="match status" value="1"/>
</dbReference>
<dbReference type="EMBL" id="JACOPR010000008">
    <property type="protein sequence ID" value="MBC5731634.1"/>
    <property type="molecule type" value="Genomic_DNA"/>
</dbReference>
<evidence type="ECO:0000313" key="6">
    <source>
        <dbReference type="Proteomes" id="UP000660021"/>
    </source>
</evidence>
<dbReference type="Pfam" id="PF01740">
    <property type="entry name" value="STAS"/>
    <property type="match status" value="1"/>
</dbReference>
<dbReference type="RefSeq" id="WP_101691412.1">
    <property type="nucleotide sequence ID" value="NZ_JACOPR010000008.1"/>
</dbReference>
<keyword evidence="6" id="KW-1185">Reference proteome</keyword>
<dbReference type="Proteomes" id="UP000660021">
    <property type="component" value="Unassembled WGS sequence"/>
</dbReference>
<gene>
    <name evidence="5" type="ORF">H8S34_12470</name>
</gene>
<dbReference type="InterPro" id="IPR036513">
    <property type="entry name" value="STAS_dom_sf"/>
</dbReference>
<dbReference type="PANTHER" id="PTHR33495">
    <property type="entry name" value="ANTI-SIGMA FACTOR ANTAGONIST TM_1081-RELATED-RELATED"/>
    <property type="match status" value="1"/>
</dbReference>
<accession>A0ABR7HVW2</accession>
<comment type="similarity">
    <text evidence="1 2">Belongs to the anti-sigma-factor antagonist family.</text>
</comment>
<proteinExistence type="inferred from homology"/>
<dbReference type="PROSITE" id="PS50801">
    <property type="entry name" value="STAS"/>
    <property type="match status" value="1"/>
</dbReference>
<evidence type="ECO:0000256" key="1">
    <source>
        <dbReference type="ARBA" id="ARBA00009013"/>
    </source>
</evidence>
<dbReference type="PANTHER" id="PTHR33495:SF2">
    <property type="entry name" value="ANTI-SIGMA FACTOR ANTAGONIST TM_1081-RELATED"/>
    <property type="match status" value="1"/>
</dbReference>